<protein>
    <recommendedName>
        <fullName evidence="3">Periplasmic binding protein domain-containing protein</fullName>
    </recommendedName>
</protein>
<name>F5Y8W9_LEAAZ</name>
<organism evidence="1 2">
    <name type="scientific">Leadbettera azotonutricia (strain ATCC BAA-888 / DSM 13862 / ZAS-9)</name>
    <name type="common">Treponema azotonutricium</name>
    <dbReference type="NCBI Taxonomy" id="545695"/>
    <lineage>
        <taxon>Bacteria</taxon>
        <taxon>Pseudomonadati</taxon>
        <taxon>Spirochaetota</taxon>
        <taxon>Spirochaetia</taxon>
        <taxon>Spirochaetales</taxon>
        <taxon>Breznakiellaceae</taxon>
        <taxon>Leadbettera</taxon>
    </lineage>
</organism>
<dbReference type="RefSeq" id="WP_015711066.1">
    <property type="nucleotide sequence ID" value="NC_015577.1"/>
</dbReference>
<dbReference type="EMBL" id="CP001841">
    <property type="protein sequence ID" value="AEF82162.1"/>
    <property type="molecule type" value="Genomic_DNA"/>
</dbReference>
<reference evidence="1 2" key="2">
    <citation type="journal article" date="2011" name="ISME J.">
        <title>RNA-seq reveals cooperative metabolic interactions between two termite-gut spirochete species in co-culture.</title>
        <authorList>
            <person name="Rosenthal A.Z."/>
            <person name="Matson E.G."/>
            <person name="Eldar A."/>
            <person name="Leadbetter J.R."/>
        </authorList>
    </citation>
    <scope>NUCLEOTIDE SEQUENCE [LARGE SCALE GENOMIC DNA]</scope>
    <source>
        <strain evidence="2">ATCC BAA-888 / DSM 13862 / ZAS-9</strain>
    </source>
</reference>
<accession>F5Y8W9</accession>
<dbReference type="AlphaFoldDB" id="F5Y8W9"/>
<sequence>MVKKRFFPLIAILVLAIVFAGIFMLRSPVIIVEDSSFSLLYGSLRARFVQAGVSLRLGRRVLRASVSESAGSDVIALGIRAYSEGGFAGISPYAALFPYRYAEAARRYKAESPGVKVLLLEGRVRGPRPAEEGDVPLLFATDTRADFYRAGLIAAGLVGGTEEGIMVFQDGTMNSEDREAFIEGLRAQGFEKNPSYLSINADNSAWQNIGCVVINGPAAHFFEKNLKIPVILFTWADPGVTPWGVKAIFDDSPWALAVEAVRAAEAAQATQDPQAPQHLPSRIIFPSKRIEDKERADSLKKLAKEAYIGKTGDNL</sequence>
<gene>
    <name evidence="1" type="ordered locus">TREAZ_0915</name>
</gene>
<dbReference type="KEGG" id="taz:TREAZ_0915"/>
<dbReference type="HOGENOM" id="CLU_882605_0_0_12"/>
<evidence type="ECO:0000313" key="1">
    <source>
        <dbReference type="EMBL" id="AEF82162.1"/>
    </source>
</evidence>
<keyword evidence="2" id="KW-1185">Reference proteome</keyword>
<evidence type="ECO:0000313" key="2">
    <source>
        <dbReference type="Proteomes" id="UP000009222"/>
    </source>
</evidence>
<dbReference type="eggNOG" id="ENOG5032NKS">
    <property type="taxonomic scope" value="Bacteria"/>
</dbReference>
<reference evidence="2" key="1">
    <citation type="submission" date="2009-12" db="EMBL/GenBank/DDBJ databases">
        <title>Complete sequence of Treponema azotonutricium strain ZAS-9.</title>
        <authorList>
            <person name="Tetu S.G."/>
            <person name="Matson E."/>
            <person name="Ren Q."/>
            <person name="Seshadri R."/>
            <person name="Elbourne L."/>
            <person name="Hassan K.A."/>
            <person name="Durkin A."/>
            <person name="Radune D."/>
            <person name="Mohamoud Y."/>
            <person name="Shay R."/>
            <person name="Jin S."/>
            <person name="Zhang X."/>
            <person name="Lucey K."/>
            <person name="Ballor N.R."/>
            <person name="Ottesen E."/>
            <person name="Rosenthal R."/>
            <person name="Allen A."/>
            <person name="Leadbetter J.R."/>
            <person name="Paulsen I.T."/>
        </authorList>
    </citation>
    <scope>NUCLEOTIDE SEQUENCE [LARGE SCALE GENOMIC DNA]</scope>
    <source>
        <strain evidence="2">ATCC BAA-888 / DSM 13862 / ZAS-9</strain>
    </source>
</reference>
<proteinExistence type="predicted"/>
<dbReference type="OrthoDB" id="360807at2"/>
<dbReference type="InParanoid" id="F5Y8W9"/>
<dbReference type="STRING" id="545695.TREAZ_0915"/>
<evidence type="ECO:0008006" key="3">
    <source>
        <dbReference type="Google" id="ProtNLM"/>
    </source>
</evidence>
<dbReference type="Proteomes" id="UP000009222">
    <property type="component" value="Chromosome"/>
</dbReference>